<accession>A0A941IZA2</accession>
<feature type="domain" description="Ribosomal RNA large subunit methyltransferase K/L-like methyltransferase" evidence="1">
    <location>
        <begin position="136"/>
        <end position="300"/>
    </location>
</feature>
<reference evidence="2" key="2">
    <citation type="submission" date="2021-04" db="EMBL/GenBank/DDBJ databases">
        <authorList>
            <person name="Zhang T."/>
            <person name="Zhang Y."/>
            <person name="Lu D."/>
            <person name="Zuo D."/>
            <person name="Du Z."/>
        </authorList>
    </citation>
    <scope>NUCLEOTIDE SEQUENCE</scope>
    <source>
        <strain evidence="2">JR1</strain>
    </source>
</reference>
<dbReference type="Proteomes" id="UP000679220">
    <property type="component" value="Unassembled WGS sequence"/>
</dbReference>
<proteinExistence type="predicted"/>
<dbReference type="Pfam" id="PF01170">
    <property type="entry name" value="UPF0020"/>
    <property type="match status" value="1"/>
</dbReference>
<gene>
    <name evidence="2" type="ORF">KDU71_16850</name>
</gene>
<comment type="caution">
    <text evidence="2">The sequence shown here is derived from an EMBL/GenBank/DDBJ whole genome shotgun (WGS) entry which is preliminary data.</text>
</comment>
<evidence type="ECO:0000259" key="1">
    <source>
        <dbReference type="Pfam" id="PF01170"/>
    </source>
</evidence>
<dbReference type="Gene3D" id="3.40.50.150">
    <property type="entry name" value="Vaccinia Virus protein VP39"/>
    <property type="match status" value="1"/>
</dbReference>
<organism evidence="2 3">
    <name type="scientific">Carboxylicivirga sediminis</name>
    <dbReference type="NCBI Taxonomy" id="2006564"/>
    <lineage>
        <taxon>Bacteria</taxon>
        <taxon>Pseudomonadati</taxon>
        <taxon>Bacteroidota</taxon>
        <taxon>Bacteroidia</taxon>
        <taxon>Marinilabiliales</taxon>
        <taxon>Marinilabiliaceae</taxon>
        <taxon>Carboxylicivirga</taxon>
    </lineage>
</organism>
<dbReference type="SUPFAM" id="SSF53335">
    <property type="entry name" value="S-adenosyl-L-methionine-dependent methyltransferases"/>
    <property type="match status" value="1"/>
</dbReference>
<evidence type="ECO:0000313" key="2">
    <source>
        <dbReference type="EMBL" id="MBR8537239.1"/>
    </source>
</evidence>
<name>A0A941IZA2_9BACT</name>
<dbReference type="EMBL" id="JAGTAR010000029">
    <property type="protein sequence ID" value="MBR8537239.1"/>
    <property type="molecule type" value="Genomic_DNA"/>
</dbReference>
<evidence type="ECO:0000313" key="3">
    <source>
        <dbReference type="Proteomes" id="UP000679220"/>
    </source>
</evidence>
<sequence length="349" mass="39521">MMKYLILQYPGHNRVYYNVAAQLAVSELSIAAKRLSVRCQKIDFEDVCGVRYITITLDDELSPEDVAILSRLSFVFAIFNQFGLHADDGLAPIPMAKYEYIDSKISTLQKYAGKTNELFTKMMVNVALLASDFSYDDNISLLDPVSGRGTTLNEATVYGFNAFGIEIEPKSVHENQIFFKKYLQNERYKFLADKRMVYGKKKSEAIYMHEFHYANSKEAFKNKEEQKQLGIVNGNSQDADKYFKKNSFELIVGDLPYGIAHGNTGANKSTTGTRNPLELVRTCLPAWKAVIKKGGTIVLAWNSFVLAKNRLAEVFEEHGLKVLNDAPYNGFEHMVDKSIKRDIIVVKKL</sequence>
<dbReference type="AlphaFoldDB" id="A0A941IZA2"/>
<dbReference type="RefSeq" id="WP_212192264.1">
    <property type="nucleotide sequence ID" value="NZ_JAGTAR010000029.1"/>
</dbReference>
<reference evidence="2" key="1">
    <citation type="journal article" date="2018" name="Int. J. Syst. Evol. Microbiol.">
        <title>Carboxylicivirga sediminis sp. nov., isolated from coastal sediment.</title>
        <authorList>
            <person name="Wang F.Q."/>
            <person name="Ren L.H."/>
            <person name="Zou R.J."/>
            <person name="Sun Y.Z."/>
            <person name="Liu X.J."/>
            <person name="Jiang F."/>
            <person name="Liu L.J."/>
        </authorList>
    </citation>
    <scope>NUCLEOTIDE SEQUENCE</scope>
    <source>
        <strain evidence="2">JR1</strain>
    </source>
</reference>
<dbReference type="InterPro" id="IPR000241">
    <property type="entry name" value="RlmKL-like_Mtase"/>
</dbReference>
<protein>
    <recommendedName>
        <fullName evidence="1">Ribosomal RNA large subunit methyltransferase K/L-like methyltransferase domain-containing protein</fullName>
    </recommendedName>
</protein>
<keyword evidence="3" id="KW-1185">Reference proteome</keyword>
<dbReference type="InterPro" id="IPR029063">
    <property type="entry name" value="SAM-dependent_MTases_sf"/>
</dbReference>